<evidence type="ECO:0000256" key="2">
    <source>
        <dbReference type="SAM" id="SignalP"/>
    </source>
</evidence>
<feature type="region of interest" description="Disordered" evidence="1">
    <location>
        <begin position="61"/>
        <end position="98"/>
    </location>
</feature>
<evidence type="ECO:0000256" key="1">
    <source>
        <dbReference type="SAM" id="MobiDB-lite"/>
    </source>
</evidence>
<feature type="signal peptide" evidence="2">
    <location>
        <begin position="1"/>
        <end position="37"/>
    </location>
</feature>
<dbReference type="InterPro" id="IPR033249">
    <property type="entry name" value="CLE_plant"/>
</dbReference>
<organism evidence="3 4">
    <name type="scientific">Amborella trichopoda</name>
    <dbReference type="NCBI Taxonomy" id="13333"/>
    <lineage>
        <taxon>Eukaryota</taxon>
        <taxon>Viridiplantae</taxon>
        <taxon>Streptophyta</taxon>
        <taxon>Embryophyta</taxon>
        <taxon>Tracheophyta</taxon>
        <taxon>Spermatophyta</taxon>
        <taxon>Magnoliopsida</taxon>
        <taxon>Amborellales</taxon>
        <taxon>Amborellaceae</taxon>
        <taxon>Amborella</taxon>
    </lineage>
</organism>
<evidence type="ECO:0000313" key="3">
    <source>
        <dbReference type="EMBL" id="ERM94107.1"/>
    </source>
</evidence>
<dbReference type="EMBL" id="KI397513">
    <property type="protein sequence ID" value="ERM94107.1"/>
    <property type="molecule type" value="Genomic_DNA"/>
</dbReference>
<dbReference type="PANTHER" id="PTHR34545">
    <property type="entry name" value="CLAVATA3/ESR (CLE)-RELATED PROTEIN 22"/>
    <property type="match status" value="1"/>
</dbReference>
<evidence type="ECO:0000313" key="4">
    <source>
        <dbReference type="Proteomes" id="UP000017836"/>
    </source>
</evidence>
<keyword evidence="4" id="KW-1185">Reference proteome</keyword>
<reference evidence="4" key="1">
    <citation type="journal article" date="2013" name="Science">
        <title>The Amborella genome and the evolution of flowering plants.</title>
        <authorList>
            <consortium name="Amborella Genome Project"/>
        </authorList>
    </citation>
    <scope>NUCLEOTIDE SEQUENCE [LARGE SCALE GENOMIC DNA]</scope>
</reference>
<dbReference type="GO" id="GO:0048731">
    <property type="term" value="P:system development"/>
    <property type="evidence" value="ECO:0007669"/>
    <property type="project" value="InterPro"/>
</dbReference>
<gene>
    <name evidence="3" type="ORF">AMTR_s00010p00126170</name>
</gene>
<protein>
    <submittedName>
        <fullName evidence="3">Uncharacterized protein</fullName>
    </submittedName>
</protein>
<dbReference type="PANTHER" id="PTHR34545:SF7">
    <property type="entry name" value="CLAVATA3_ESR (CLE)-RELATED PROTEIN 16"/>
    <property type="match status" value="1"/>
</dbReference>
<sequence>MIVLKRKKHHGFSWKGIVTWCWVLLVVCLQETKLAAASSSSSSCSSSSVFKSARKEMLSGLAPLPIQRGNKNAPSDSEKLFEQDKRKIHTGPNPLHNK</sequence>
<dbReference type="AlphaFoldDB" id="W1NE93"/>
<dbReference type="Proteomes" id="UP000017836">
    <property type="component" value="Unassembled WGS sequence"/>
</dbReference>
<feature type="chain" id="PRO_5004806588" evidence="2">
    <location>
        <begin position="38"/>
        <end position="98"/>
    </location>
</feature>
<proteinExistence type="predicted"/>
<dbReference type="Gramene" id="ERM94107">
    <property type="protein sequence ID" value="ERM94107"/>
    <property type="gene ID" value="AMTR_s00010p00126170"/>
</dbReference>
<keyword evidence="2" id="KW-0732">Signal</keyword>
<feature type="compositionally biased region" description="Basic and acidic residues" evidence="1">
    <location>
        <begin position="76"/>
        <end position="85"/>
    </location>
</feature>
<dbReference type="HOGENOM" id="CLU_2336402_0_0_1"/>
<name>W1NE93_AMBTC</name>
<accession>W1NE93</accession>